<dbReference type="Gene3D" id="3.40.1660.10">
    <property type="entry name" value="EreA-like (biosynthetic domain)"/>
    <property type="match status" value="1"/>
</dbReference>
<dbReference type="InterPro" id="IPR007815">
    <property type="entry name" value="Emycin_Estase"/>
</dbReference>
<keyword evidence="2" id="KW-1185">Reference proteome</keyword>
<gene>
    <name evidence="1" type="ORF">SYV04_37890</name>
</gene>
<dbReference type="PANTHER" id="PTHR31299:SF0">
    <property type="entry name" value="ESTERASE, PUTATIVE (AFU_ORTHOLOGUE AFUA_1G05850)-RELATED"/>
    <property type="match status" value="1"/>
</dbReference>
<protein>
    <submittedName>
        <fullName evidence="1">Erythromycin esterase family protein</fullName>
    </submittedName>
</protein>
<dbReference type="EMBL" id="JAXIVS010000018">
    <property type="protein sequence ID" value="MDY7232223.1"/>
    <property type="molecule type" value="Genomic_DNA"/>
</dbReference>
<dbReference type="Proteomes" id="UP001291309">
    <property type="component" value="Unassembled WGS sequence"/>
</dbReference>
<evidence type="ECO:0000313" key="1">
    <source>
        <dbReference type="EMBL" id="MDY7232223.1"/>
    </source>
</evidence>
<evidence type="ECO:0000313" key="2">
    <source>
        <dbReference type="Proteomes" id="UP001291309"/>
    </source>
</evidence>
<dbReference type="SUPFAM" id="SSF159501">
    <property type="entry name" value="EreA/ChaN-like"/>
    <property type="match status" value="1"/>
</dbReference>
<dbReference type="PANTHER" id="PTHR31299">
    <property type="entry name" value="ESTERASE, PUTATIVE (AFU_ORTHOLOGUE AFUA_1G05850)-RELATED"/>
    <property type="match status" value="1"/>
</dbReference>
<name>A0ABU5HFI3_9BACT</name>
<reference evidence="1 2" key="1">
    <citation type="submission" date="2023-12" db="EMBL/GenBank/DDBJ databases">
        <title>the genome sequence of Hyalangium sp. s54d21.</title>
        <authorList>
            <person name="Zhang X."/>
        </authorList>
    </citation>
    <scope>NUCLEOTIDE SEQUENCE [LARGE SCALE GENOMIC DNA]</scope>
    <source>
        <strain evidence="2">s54d21</strain>
    </source>
</reference>
<dbReference type="RefSeq" id="WP_321550936.1">
    <property type="nucleotide sequence ID" value="NZ_JAXIVS010000018.1"/>
</dbReference>
<dbReference type="Gene3D" id="1.20.1440.30">
    <property type="entry name" value="Biosynthetic Protein domain"/>
    <property type="match status" value="1"/>
</dbReference>
<dbReference type="PIRSF" id="PIRSF036794">
    <property type="entry name" value="UCP_erythr_ester"/>
    <property type="match status" value="1"/>
</dbReference>
<dbReference type="Gene3D" id="3.30.1870.10">
    <property type="entry name" value="EreA-like, domain 2"/>
    <property type="match status" value="1"/>
</dbReference>
<comment type="caution">
    <text evidence="1">The sequence shown here is derived from an EMBL/GenBank/DDBJ whole genome shotgun (WGS) entry which is preliminary data.</text>
</comment>
<proteinExistence type="predicted"/>
<sequence>MAPFFDEDEPDISQALLDGVRSAALPLTGAPTDLDALVEGIGNARFVLLGEATHGTHEFYAMRAALTRRLIAEHGFTAVAVEADWPDALRVNAFVHGEGGDTEAEGALGDFHRFPRWMWRNQEVAELVRWMRAHNATQPPEQRAGFYGLDLYSLHASLRAVVDYLEKVDPAAARRARERYACFEHFGEDPQAYGHATAYGYAGTCEDAVVEQLMELQQRRPQGARDEDARFFAEQNARLARDAEAYYRTMYAGRNESWNLRDTHMADAADALAEHLSRKTGRSARMVVWAHNSHLGDARATQLGDQGELNLGQLLRQRHGKAVYNVGFSTYTGTVIAAKEWDGRGLRRRVRPALPGSYEHLFHEVGLGRFLLRMEDLGEAASGLRERRLERAIGVVYAPRTERWSHYFLADLPAQFDAVMHYDETWALTPLDKDAGHEEEDAPDTYPFGL</sequence>
<dbReference type="InterPro" id="IPR014622">
    <property type="entry name" value="UCP036794_erythomycin"/>
</dbReference>
<accession>A0ABU5HFI3</accession>
<dbReference type="InterPro" id="IPR052036">
    <property type="entry name" value="Hydrolase/PRTase-associated"/>
</dbReference>
<dbReference type="Pfam" id="PF05139">
    <property type="entry name" value="Erythro_esteras"/>
    <property type="match status" value="1"/>
</dbReference>
<organism evidence="1 2">
    <name type="scientific">Hyalangium rubrum</name>
    <dbReference type="NCBI Taxonomy" id="3103134"/>
    <lineage>
        <taxon>Bacteria</taxon>
        <taxon>Pseudomonadati</taxon>
        <taxon>Myxococcota</taxon>
        <taxon>Myxococcia</taxon>
        <taxon>Myxococcales</taxon>
        <taxon>Cystobacterineae</taxon>
        <taxon>Archangiaceae</taxon>
        <taxon>Hyalangium</taxon>
    </lineage>
</organism>
<dbReference type="CDD" id="cd14728">
    <property type="entry name" value="Ere-like"/>
    <property type="match status" value="1"/>
</dbReference>